<proteinExistence type="predicted"/>
<name>T0JS18_9BACT</name>
<evidence type="ECO:0000313" key="4">
    <source>
        <dbReference type="Proteomes" id="UP000015520"/>
    </source>
</evidence>
<dbReference type="InterPro" id="IPR036761">
    <property type="entry name" value="TTHA0802/YceI-like_sf"/>
</dbReference>
<protein>
    <recommendedName>
        <fullName evidence="2">Lipid/polyisoprenoid-binding YceI-like domain-containing protein</fullName>
    </recommendedName>
</protein>
<dbReference type="RefSeq" id="WP_021287565.1">
    <property type="nucleotide sequence ID" value="NZ_AUPZ01000007.1"/>
</dbReference>
<accession>T0JS18</accession>
<evidence type="ECO:0000313" key="3">
    <source>
        <dbReference type="EMBL" id="EQB39642.1"/>
    </source>
</evidence>
<dbReference type="EMBL" id="AUPZ01000007">
    <property type="protein sequence ID" value="EQB39642.1"/>
    <property type="molecule type" value="Genomic_DNA"/>
</dbReference>
<keyword evidence="1" id="KW-0732">Signal</keyword>
<sequence>MKFTKLLVIGSLFVSSLFAASYNVDKAHTNIGFKVKHMMISNVKGSFSDFKGTFKYDEKNKKLTALNGEIQVASIDTANEKRDKHLREEEIFDVPKYPTITFKMTKMDGDDVYGDFTLKGVTKNIKLEFENGGTITDPWGNERAGFSLEGKIKRADFGLTYNSVLEAGGFAIGEDVKLEIEIEGIKVK</sequence>
<evidence type="ECO:0000259" key="2">
    <source>
        <dbReference type="SMART" id="SM00867"/>
    </source>
</evidence>
<feature type="domain" description="Lipid/polyisoprenoid-binding YceI-like" evidence="2">
    <location>
        <begin position="21"/>
        <end position="185"/>
    </location>
</feature>
<dbReference type="Proteomes" id="UP000015520">
    <property type="component" value="Unassembled WGS sequence"/>
</dbReference>
<dbReference type="AlphaFoldDB" id="T0JS18"/>
<dbReference type="PANTHER" id="PTHR34406:SF1">
    <property type="entry name" value="PROTEIN YCEI"/>
    <property type="match status" value="1"/>
</dbReference>
<dbReference type="eggNOG" id="COG2353">
    <property type="taxonomic scope" value="Bacteria"/>
</dbReference>
<dbReference type="STRING" id="1172190.M947_06515"/>
<dbReference type="SUPFAM" id="SSF101874">
    <property type="entry name" value="YceI-like"/>
    <property type="match status" value="1"/>
</dbReference>
<keyword evidence="4" id="KW-1185">Reference proteome</keyword>
<gene>
    <name evidence="3" type="ORF">M947_06515</name>
</gene>
<dbReference type="InterPro" id="IPR007372">
    <property type="entry name" value="Lipid/polyisoprenoid-bd_YceI"/>
</dbReference>
<dbReference type="OrthoDB" id="9811006at2"/>
<dbReference type="PATRIC" id="fig|1172190.3.peg.1262"/>
<reference evidence="3 4" key="1">
    <citation type="submission" date="2013-07" db="EMBL/GenBank/DDBJ databases">
        <title>Sulfurimonas hongkongensis AST-10 Genome Sequencing.</title>
        <authorList>
            <person name="Cai L."/>
            <person name="Zhang T."/>
        </authorList>
    </citation>
    <scope>NUCLEOTIDE SEQUENCE [LARGE SCALE GENOMIC DNA]</scope>
    <source>
        <strain evidence="3 4">AST-10</strain>
    </source>
</reference>
<comment type="caution">
    <text evidence="3">The sequence shown here is derived from an EMBL/GenBank/DDBJ whole genome shotgun (WGS) entry which is preliminary data.</text>
</comment>
<organism evidence="3 4">
    <name type="scientific">Sulfurimonas hongkongensis</name>
    <dbReference type="NCBI Taxonomy" id="1172190"/>
    <lineage>
        <taxon>Bacteria</taxon>
        <taxon>Pseudomonadati</taxon>
        <taxon>Campylobacterota</taxon>
        <taxon>Epsilonproteobacteria</taxon>
        <taxon>Campylobacterales</taxon>
        <taxon>Sulfurimonadaceae</taxon>
        <taxon>Sulfurimonas</taxon>
    </lineage>
</organism>
<dbReference type="SMART" id="SM00867">
    <property type="entry name" value="YceI"/>
    <property type="match status" value="1"/>
</dbReference>
<feature type="signal peptide" evidence="1">
    <location>
        <begin position="1"/>
        <end position="19"/>
    </location>
</feature>
<dbReference type="Gene3D" id="2.40.128.110">
    <property type="entry name" value="Lipid/polyisoprenoid-binding, YceI-like"/>
    <property type="match status" value="1"/>
</dbReference>
<dbReference type="Pfam" id="PF04264">
    <property type="entry name" value="YceI"/>
    <property type="match status" value="1"/>
</dbReference>
<feature type="chain" id="PRO_5004578244" description="Lipid/polyisoprenoid-binding YceI-like domain-containing protein" evidence="1">
    <location>
        <begin position="20"/>
        <end position="188"/>
    </location>
</feature>
<evidence type="ECO:0000256" key="1">
    <source>
        <dbReference type="SAM" id="SignalP"/>
    </source>
</evidence>
<dbReference type="PANTHER" id="PTHR34406">
    <property type="entry name" value="PROTEIN YCEI"/>
    <property type="match status" value="1"/>
</dbReference>